<comment type="caution">
    <text evidence="2">The sequence shown here is derived from an EMBL/GenBank/DDBJ whole genome shotgun (WGS) entry which is preliminary data.</text>
</comment>
<dbReference type="CDD" id="cd06587">
    <property type="entry name" value="VOC"/>
    <property type="match status" value="1"/>
</dbReference>
<dbReference type="PANTHER" id="PTHR35908">
    <property type="entry name" value="HYPOTHETICAL FUSION PROTEIN"/>
    <property type="match status" value="1"/>
</dbReference>
<dbReference type="SUPFAM" id="SSF54593">
    <property type="entry name" value="Glyoxalase/Bleomycin resistance protein/Dihydroxybiphenyl dioxygenase"/>
    <property type="match status" value="1"/>
</dbReference>
<proteinExistence type="predicted"/>
<gene>
    <name evidence="2" type="ORF">SRB5_25990</name>
</gene>
<dbReference type="OrthoDB" id="1645442at2"/>
<dbReference type="PANTHER" id="PTHR35908:SF1">
    <property type="entry name" value="CONSERVED PROTEIN"/>
    <property type="match status" value="1"/>
</dbReference>
<evidence type="ECO:0000313" key="2">
    <source>
        <dbReference type="EMBL" id="MQY12465.1"/>
    </source>
</evidence>
<feature type="domain" description="VOC" evidence="1">
    <location>
        <begin position="6"/>
        <end position="120"/>
    </location>
</feature>
<name>A0A7K0CG63_9ACTN</name>
<reference evidence="2 3" key="1">
    <citation type="submission" date="2019-10" db="EMBL/GenBank/DDBJ databases">
        <title>Streptomyces smaragdinus sp. nov. and Streptomyces fabii sp. nov., isolated from the gut of fungus growing-termite Macrotermes natalensis.</title>
        <authorList>
            <person name="Schwitalla J."/>
            <person name="Benndorf R."/>
            <person name="Martin K."/>
            <person name="De Beer W."/>
            <person name="Kaster A.-K."/>
            <person name="Vollmers J."/>
            <person name="Poulsen M."/>
            <person name="Beemelmanns C."/>
        </authorList>
    </citation>
    <scope>NUCLEOTIDE SEQUENCE [LARGE SCALE GENOMIC DNA]</scope>
    <source>
        <strain evidence="2 3">RB5</strain>
    </source>
</reference>
<dbReference type="EMBL" id="WEGJ01000007">
    <property type="protein sequence ID" value="MQY12465.1"/>
    <property type="molecule type" value="Genomic_DNA"/>
</dbReference>
<organism evidence="2 3">
    <name type="scientific">Streptomyces smaragdinus</name>
    <dbReference type="NCBI Taxonomy" id="2585196"/>
    <lineage>
        <taxon>Bacteria</taxon>
        <taxon>Bacillati</taxon>
        <taxon>Actinomycetota</taxon>
        <taxon>Actinomycetes</taxon>
        <taxon>Kitasatosporales</taxon>
        <taxon>Streptomycetaceae</taxon>
        <taxon>Streptomyces</taxon>
    </lineage>
</organism>
<dbReference type="InterPro" id="IPR041581">
    <property type="entry name" value="Glyoxalase_6"/>
</dbReference>
<accession>A0A7K0CG63</accession>
<sequence>MSVVEQLATVVVDCADPVALATFYQKATGWELTHSDEDFASLGADGAGPGLAFVRVEGYEAPRWPEGNKHVHLDFTVRDLDRAVEELLALGASRPAFQPGEGEWVVLTDPQGHLFCLAPAASAGD</sequence>
<dbReference type="InterPro" id="IPR029068">
    <property type="entry name" value="Glyas_Bleomycin-R_OHBP_Dase"/>
</dbReference>
<dbReference type="Proteomes" id="UP000466345">
    <property type="component" value="Unassembled WGS sequence"/>
</dbReference>
<evidence type="ECO:0000313" key="3">
    <source>
        <dbReference type="Proteomes" id="UP000466345"/>
    </source>
</evidence>
<dbReference type="RefSeq" id="WP_153452076.1">
    <property type="nucleotide sequence ID" value="NZ_WEGJ01000007.1"/>
</dbReference>
<evidence type="ECO:0000259" key="1">
    <source>
        <dbReference type="PROSITE" id="PS51819"/>
    </source>
</evidence>
<dbReference type="PROSITE" id="PS51819">
    <property type="entry name" value="VOC"/>
    <property type="match status" value="1"/>
</dbReference>
<dbReference type="InterPro" id="IPR037523">
    <property type="entry name" value="VOC_core"/>
</dbReference>
<protein>
    <recommendedName>
        <fullName evidence="1">VOC domain-containing protein</fullName>
    </recommendedName>
</protein>
<dbReference type="AlphaFoldDB" id="A0A7K0CG63"/>
<keyword evidence="3" id="KW-1185">Reference proteome</keyword>
<dbReference type="Gene3D" id="3.10.180.10">
    <property type="entry name" value="2,3-Dihydroxybiphenyl 1,2-Dioxygenase, domain 1"/>
    <property type="match status" value="1"/>
</dbReference>
<dbReference type="Pfam" id="PF18029">
    <property type="entry name" value="Glyoxalase_6"/>
    <property type="match status" value="1"/>
</dbReference>